<dbReference type="Pfam" id="PF00440">
    <property type="entry name" value="TetR_N"/>
    <property type="match status" value="1"/>
</dbReference>
<reference evidence="7" key="1">
    <citation type="journal article" date="2019" name="Int. J. Syst. Evol. Microbiol.">
        <title>The Global Catalogue of Microorganisms (GCM) 10K type strain sequencing project: providing services to taxonomists for standard genome sequencing and annotation.</title>
        <authorList>
            <consortium name="The Broad Institute Genomics Platform"/>
            <consortium name="The Broad Institute Genome Sequencing Center for Infectious Disease"/>
            <person name="Wu L."/>
            <person name="Ma J."/>
        </authorList>
    </citation>
    <scope>NUCLEOTIDE SEQUENCE [LARGE SCALE GENOMIC DNA]</scope>
    <source>
        <strain evidence="7">JCM 16702</strain>
    </source>
</reference>
<feature type="domain" description="HTH tetR-type" evidence="5">
    <location>
        <begin position="6"/>
        <end position="66"/>
    </location>
</feature>
<organism evidence="6 7">
    <name type="scientific">Actinomadura miaoliensis</name>
    <dbReference type="NCBI Taxonomy" id="430685"/>
    <lineage>
        <taxon>Bacteria</taxon>
        <taxon>Bacillati</taxon>
        <taxon>Actinomycetota</taxon>
        <taxon>Actinomycetes</taxon>
        <taxon>Streptosporangiales</taxon>
        <taxon>Thermomonosporaceae</taxon>
        <taxon>Actinomadura</taxon>
    </lineage>
</organism>
<sequence>MPRRRGDTREQIREVALELFAEQGYEKTSLREISERLGVTKAALYYHFKTKEDIVTSLFEDFHADVDELYSWAREQPLTPELRREFVRRYAEIIKGSGGTLMRFMHENGPAVRELKAGGDMRKRFLSFAEILVDKDASLPDQIRARLSLFSLNMSLFLKGEIGADDEAVQAAALEVALGLLPSD</sequence>
<gene>
    <name evidence="6" type="ORF">GCM10022214_29430</name>
</gene>
<dbReference type="InterPro" id="IPR009057">
    <property type="entry name" value="Homeodomain-like_sf"/>
</dbReference>
<comment type="caution">
    <text evidence="6">The sequence shown here is derived from an EMBL/GenBank/DDBJ whole genome shotgun (WGS) entry which is preliminary data.</text>
</comment>
<dbReference type="PANTHER" id="PTHR30055:SF234">
    <property type="entry name" value="HTH-TYPE TRANSCRIPTIONAL REGULATOR BETI"/>
    <property type="match status" value="1"/>
</dbReference>
<evidence type="ECO:0000256" key="4">
    <source>
        <dbReference type="PROSITE-ProRule" id="PRU00335"/>
    </source>
</evidence>
<dbReference type="InterPro" id="IPR001647">
    <property type="entry name" value="HTH_TetR"/>
</dbReference>
<dbReference type="PRINTS" id="PR00455">
    <property type="entry name" value="HTHTETR"/>
</dbReference>
<dbReference type="InterPro" id="IPR023772">
    <property type="entry name" value="DNA-bd_HTH_TetR-type_CS"/>
</dbReference>
<keyword evidence="3" id="KW-0804">Transcription</keyword>
<proteinExistence type="predicted"/>
<evidence type="ECO:0000259" key="5">
    <source>
        <dbReference type="PROSITE" id="PS50977"/>
    </source>
</evidence>
<keyword evidence="7" id="KW-1185">Reference proteome</keyword>
<evidence type="ECO:0000313" key="7">
    <source>
        <dbReference type="Proteomes" id="UP001500683"/>
    </source>
</evidence>
<dbReference type="InterPro" id="IPR050109">
    <property type="entry name" value="HTH-type_TetR-like_transc_reg"/>
</dbReference>
<dbReference type="RefSeq" id="WP_344946656.1">
    <property type="nucleotide sequence ID" value="NZ_BAAAZG010000017.1"/>
</dbReference>
<keyword evidence="1" id="KW-0805">Transcription regulation</keyword>
<evidence type="ECO:0000256" key="2">
    <source>
        <dbReference type="ARBA" id="ARBA00023125"/>
    </source>
</evidence>
<dbReference type="PROSITE" id="PS50977">
    <property type="entry name" value="HTH_TETR_2"/>
    <property type="match status" value="1"/>
</dbReference>
<keyword evidence="2 4" id="KW-0238">DNA-binding</keyword>
<evidence type="ECO:0000256" key="3">
    <source>
        <dbReference type="ARBA" id="ARBA00023163"/>
    </source>
</evidence>
<name>A0ABP7VPN5_9ACTN</name>
<evidence type="ECO:0000313" key="6">
    <source>
        <dbReference type="EMBL" id="GAA4071683.1"/>
    </source>
</evidence>
<accession>A0ABP7VPN5</accession>
<dbReference type="SUPFAM" id="SSF46689">
    <property type="entry name" value="Homeodomain-like"/>
    <property type="match status" value="1"/>
</dbReference>
<dbReference type="EMBL" id="BAAAZG010000017">
    <property type="protein sequence ID" value="GAA4071683.1"/>
    <property type="molecule type" value="Genomic_DNA"/>
</dbReference>
<protein>
    <submittedName>
        <fullName evidence="6">TetR family transcriptional regulator</fullName>
    </submittedName>
</protein>
<dbReference type="Proteomes" id="UP001500683">
    <property type="component" value="Unassembled WGS sequence"/>
</dbReference>
<dbReference type="PROSITE" id="PS01081">
    <property type="entry name" value="HTH_TETR_1"/>
    <property type="match status" value="1"/>
</dbReference>
<evidence type="ECO:0000256" key="1">
    <source>
        <dbReference type="ARBA" id="ARBA00023015"/>
    </source>
</evidence>
<dbReference type="PANTHER" id="PTHR30055">
    <property type="entry name" value="HTH-TYPE TRANSCRIPTIONAL REGULATOR RUTR"/>
    <property type="match status" value="1"/>
</dbReference>
<dbReference type="Gene3D" id="1.10.357.10">
    <property type="entry name" value="Tetracycline Repressor, domain 2"/>
    <property type="match status" value="1"/>
</dbReference>
<feature type="DNA-binding region" description="H-T-H motif" evidence="4">
    <location>
        <begin position="29"/>
        <end position="48"/>
    </location>
</feature>